<name>A0A6J5Q934_9CAUD</name>
<evidence type="ECO:0000313" key="1">
    <source>
        <dbReference type="EMBL" id="CAB4177988.1"/>
    </source>
</evidence>
<organism evidence="1">
    <name type="scientific">uncultured Caudovirales phage</name>
    <dbReference type="NCBI Taxonomy" id="2100421"/>
    <lineage>
        <taxon>Viruses</taxon>
        <taxon>Duplodnaviria</taxon>
        <taxon>Heunggongvirae</taxon>
        <taxon>Uroviricota</taxon>
        <taxon>Caudoviricetes</taxon>
        <taxon>Peduoviridae</taxon>
        <taxon>Maltschvirus</taxon>
        <taxon>Maltschvirus maltsch</taxon>
    </lineage>
</organism>
<proteinExistence type="predicted"/>
<dbReference type="EMBL" id="LR796962">
    <property type="protein sequence ID" value="CAB4177988.1"/>
    <property type="molecule type" value="Genomic_DNA"/>
</dbReference>
<protein>
    <submittedName>
        <fullName evidence="1">Uncharacterized protein</fullName>
    </submittedName>
</protein>
<dbReference type="EMBL" id="LR798401">
    <property type="protein sequence ID" value="CAB5229193.1"/>
    <property type="molecule type" value="Genomic_DNA"/>
</dbReference>
<accession>A0A6J5Q934</accession>
<sequence>MTAKIKAKQITINITVDKELKDRLQKKADKANIKLSTYCRIKLIESK</sequence>
<gene>
    <name evidence="1" type="ORF">UFOVP1015_25</name>
    <name evidence="2" type="ORF">UFOVP1551_6</name>
</gene>
<reference evidence="1" key="1">
    <citation type="submission" date="2020-05" db="EMBL/GenBank/DDBJ databases">
        <authorList>
            <person name="Chiriac C."/>
            <person name="Salcher M."/>
            <person name="Ghai R."/>
            <person name="Kavagutti S V."/>
        </authorList>
    </citation>
    <scope>NUCLEOTIDE SEQUENCE</scope>
</reference>
<evidence type="ECO:0000313" key="2">
    <source>
        <dbReference type="EMBL" id="CAB5229193.1"/>
    </source>
</evidence>